<proteinExistence type="predicted"/>
<feature type="transmembrane region" description="Helical" evidence="1">
    <location>
        <begin position="20"/>
        <end position="41"/>
    </location>
</feature>
<comment type="caution">
    <text evidence="2">The sequence shown here is derived from an EMBL/GenBank/DDBJ whole genome shotgun (WGS) entry which is preliminary data.</text>
</comment>
<reference evidence="2 3" key="1">
    <citation type="submission" date="2023-10" db="EMBL/GenBank/DDBJ databases">
        <title>Virgibacillus soli CC-YMP-6 genome.</title>
        <authorList>
            <person name="Miliotis G."/>
            <person name="Sengupta P."/>
            <person name="Hameed A."/>
            <person name="Chuvochina M."/>
            <person name="Mcdonagh F."/>
            <person name="Simpson A.C."/>
            <person name="Singh N.K."/>
            <person name="Rekha P.D."/>
            <person name="Raman K."/>
            <person name="Hugenholtz P."/>
            <person name="Venkateswaran K."/>
        </authorList>
    </citation>
    <scope>NUCLEOTIDE SEQUENCE [LARGE SCALE GENOMIC DNA]</scope>
    <source>
        <strain evidence="2 3">CC-YMP-6</strain>
    </source>
</reference>
<accession>A0ABU5CPP6</accession>
<organism evidence="2 3">
    <name type="scientific">Paracerasibacillus soli</name>
    <dbReference type="NCBI Taxonomy" id="480284"/>
    <lineage>
        <taxon>Bacteria</taxon>
        <taxon>Bacillati</taxon>
        <taxon>Bacillota</taxon>
        <taxon>Bacilli</taxon>
        <taxon>Bacillales</taxon>
        <taxon>Bacillaceae</taxon>
        <taxon>Paracerasibacillus</taxon>
    </lineage>
</organism>
<evidence type="ECO:0000256" key="1">
    <source>
        <dbReference type="SAM" id="Phobius"/>
    </source>
</evidence>
<keyword evidence="1" id="KW-0812">Transmembrane</keyword>
<keyword evidence="1" id="KW-1133">Transmembrane helix</keyword>
<name>A0ABU5CPP6_9BACI</name>
<keyword evidence="3" id="KW-1185">Reference proteome</keyword>
<gene>
    <name evidence="2" type="ORF">RWD45_06900</name>
</gene>
<evidence type="ECO:0000313" key="3">
    <source>
        <dbReference type="Proteomes" id="UP001275315"/>
    </source>
</evidence>
<evidence type="ECO:0000313" key="2">
    <source>
        <dbReference type="EMBL" id="MDY0408337.1"/>
    </source>
</evidence>
<dbReference type="RefSeq" id="WP_320379080.1">
    <property type="nucleotide sequence ID" value="NZ_JAWDIQ010000001.1"/>
</dbReference>
<sequence>MSQSDIIKNLTDREIKKSLILSNGLFLFIALGVGLFLFSSWHQWFALFHWDLKISCIMVYCQE</sequence>
<protein>
    <submittedName>
        <fullName evidence="2">Uncharacterized protein</fullName>
    </submittedName>
</protein>
<dbReference type="EMBL" id="JAWDIQ010000001">
    <property type="protein sequence ID" value="MDY0408337.1"/>
    <property type="molecule type" value="Genomic_DNA"/>
</dbReference>
<keyword evidence="1" id="KW-0472">Membrane</keyword>
<dbReference type="Proteomes" id="UP001275315">
    <property type="component" value="Unassembled WGS sequence"/>
</dbReference>